<feature type="compositionally biased region" description="Basic residues" evidence="2">
    <location>
        <begin position="475"/>
        <end position="490"/>
    </location>
</feature>
<feature type="region of interest" description="Disordered" evidence="2">
    <location>
        <begin position="534"/>
        <end position="653"/>
    </location>
</feature>
<feature type="coiled-coil region" evidence="1">
    <location>
        <begin position="1063"/>
        <end position="1090"/>
    </location>
</feature>
<evidence type="ECO:0000313" key="4">
    <source>
        <dbReference type="Proteomes" id="UP000094065"/>
    </source>
</evidence>
<organism evidence="3 4">
    <name type="scientific">Cryptococcus amylolentus CBS 6039</name>
    <dbReference type="NCBI Taxonomy" id="1295533"/>
    <lineage>
        <taxon>Eukaryota</taxon>
        <taxon>Fungi</taxon>
        <taxon>Dikarya</taxon>
        <taxon>Basidiomycota</taxon>
        <taxon>Agaricomycotina</taxon>
        <taxon>Tremellomycetes</taxon>
        <taxon>Tremellales</taxon>
        <taxon>Cryptococcaceae</taxon>
        <taxon>Cryptococcus</taxon>
    </lineage>
</organism>
<keyword evidence="4" id="KW-1185">Reference proteome</keyword>
<proteinExistence type="predicted"/>
<dbReference type="AlphaFoldDB" id="A0A1E3HX79"/>
<feature type="compositionally biased region" description="Basic and acidic residues" evidence="2">
    <location>
        <begin position="392"/>
        <end position="446"/>
    </location>
</feature>
<sequence>MPLPFFLTPLLLIPYYQRRITDSVTAWIRRSNSQVFGPLEQAVAAVVIIGLAMQPPSFWGAPPPIMNYPLFMPQQQQYPPARNYHPQSPSSDAQISDSPQRIQIPTNEAEVALSLLGILKSFLDDTWHPDPMTIGIILLALNLVKGLVPDGMMKRLKTSWDLFRPPWQDRSAVRGEPTKGKSIPDSERKRPSSSDRDTRPPAAPDKAKDAKTTSQSAEPAKKSSALASTEKAAPADTKEESPSEKPKEKSRKRPEGSDKEEVKKERPEGSTRERPKERPEDSTKERPEVSTKERPEGSTKERPEQESREKSKAPSGSTDPTASNKSGDKPKNESVPVKPEDKVKKASEPAKKPEDGSIVKQIQDKARETSKDDKEKSQEKPKDKSGSSPDSKTPDKKGSESESEKAQKLKEDKARDPVQEVDKGKTRMEGERPHDKTPSKADKPPSDDTPPSPSSSTSDTNDALMSGDYRPLKSALKKSKKKPKQTKNIHHNFSMAMRGFRPALFPFPHGFHPKPHYSRNSLWWNNVPKNADHTMAAPKVAKEPDKGATDDGKEEASKGTPKEPQKEKKDEKKDEEPKAASLKSSSDAKDDGKSKEKELARAKAEAEATAKAEKEAELKAAKTGSSSSSSAAVSKPSASTSAAATAEPKPIPLNPELEKATYITQGLLCVLLYYLHQQLAFLLVAFFAWQYIDKQYTSLHPTEPPKTAVTSSSSSKPPPNSSSKPVSASSTDIDPAMKAKLDEARKAREAKERSVPKEDPASSSKRSDSSKAKEDLEKLETLIKKLKSRDDATDETRERIMSAIKQRDALVARIQKENERPRGDAEKETKARPEEPSGQDAKPSTNGEESAEIQLLEKLKAAEMYVKKYQAVESPTDEHREKLRKAEEQRKELKAKLAELRKSGAFGKTVRAQEAKAGAEPSYTDASKGKNKVGSEEEGRDSKGKVKIQDPASSSPDKKDLEASLKEMDLYVRKYRAIDNPDADQKAKLTRAEAKRNSIRKQLLSVSERSTENLSSTCAVSGDMSKDDTANHEGPGKKLRQMRDEMKQIEAYIIKHRKLDNLTEEQKTKVASAEKKRKDMKAEASLLEKQLANIGSSGLTADEKAVIPQSP</sequence>
<feature type="compositionally biased region" description="Basic and acidic residues" evidence="2">
    <location>
        <begin position="586"/>
        <end position="620"/>
    </location>
</feature>
<reference evidence="3 4" key="1">
    <citation type="submission" date="2016-06" db="EMBL/GenBank/DDBJ databases">
        <title>Evolution of pathogenesis and genome organization in the Tremellales.</title>
        <authorList>
            <person name="Cuomo C."/>
            <person name="Litvintseva A."/>
            <person name="Heitman J."/>
            <person name="Chen Y."/>
            <person name="Sun S."/>
            <person name="Springer D."/>
            <person name="Dromer F."/>
            <person name="Young S."/>
            <person name="Zeng Q."/>
            <person name="Chapman S."/>
            <person name="Gujja S."/>
            <person name="Saif S."/>
            <person name="Birren B."/>
        </authorList>
    </citation>
    <scope>NUCLEOTIDE SEQUENCE [LARGE SCALE GENOMIC DNA]</scope>
    <source>
        <strain evidence="3 4">CBS 6039</strain>
    </source>
</reference>
<feature type="compositionally biased region" description="Polar residues" evidence="2">
    <location>
        <begin position="314"/>
        <end position="325"/>
    </location>
</feature>
<dbReference type="STRING" id="1295533.A0A1E3HX79"/>
<feature type="compositionally biased region" description="Basic and acidic residues" evidence="2">
    <location>
        <begin position="540"/>
        <end position="578"/>
    </location>
</feature>
<dbReference type="OrthoDB" id="2576434at2759"/>
<feature type="compositionally biased region" description="Basic and acidic residues" evidence="2">
    <location>
        <begin position="933"/>
        <end position="948"/>
    </location>
</feature>
<feature type="compositionally biased region" description="Basic and acidic residues" evidence="2">
    <location>
        <begin position="876"/>
        <end position="889"/>
    </location>
</feature>
<feature type="region of interest" description="Disordered" evidence="2">
    <location>
        <begin position="870"/>
        <end position="889"/>
    </location>
</feature>
<dbReference type="EMBL" id="AWGJ01000004">
    <property type="protein sequence ID" value="ODN80775.1"/>
    <property type="molecule type" value="Genomic_DNA"/>
</dbReference>
<feature type="region of interest" description="Disordered" evidence="2">
    <location>
        <begin position="700"/>
        <end position="855"/>
    </location>
</feature>
<gene>
    <name evidence="3" type="ORF">L202_02926</name>
</gene>
<feature type="compositionally biased region" description="Basic and acidic residues" evidence="2">
    <location>
        <begin position="236"/>
        <end position="312"/>
    </location>
</feature>
<comment type="caution">
    <text evidence="3">The sequence shown here is derived from an EMBL/GenBank/DDBJ whole genome shotgun (WGS) entry which is preliminary data.</text>
</comment>
<evidence type="ECO:0000256" key="1">
    <source>
        <dbReference type="SAM" id="Coils"/>
    </source>
</evidence>
<evidence type="ECO:0000256" key="2">
    <source>
        <dbReference type="SAM" id="MobiDB-lite"/>
    </source>
</evidence>
<feature type="compositionally biased region" description="Low complexity" evidence="2">
    <location>
        <begin position="705"/>
        <end position="731"/>
    </location>
</feature>
<dbReference type="Proteomes" id="UP000094065">
    <property type="component" value="Unassembled WGS sequence"/>
</dbReference>
<name>A0A1E3HX79_9TREE</name>
<feature type="region of interest" description="Disordered" evidence="2">
    <location>
        <begin position="901"/>
        <end position="962"/>
    </location>
</feature>
<feature type="compositionally biased region" description="Basic and acidic residues" evidence="2">
    <location>
        <begin position="326"/>
        <end position="385"/>
    </location>
</feature>
<protein>
    <submittedName>
        <fullName evidence="3">Uncharacterized protein</fullName>
    </submittedName>
</protein>
<evidence type="ECO:0000313" key="3">
    <source>
        <dbReference type="EMBL" id="ODN80775.1"/>
    </source>
</evidence>
<feature type="compositionally biased region" description="Polar residues" evidence="2">
    <location>
        <begin position="85"/>
        <end position="99"/>
    </location>
</feature>
<accession>A0A1E3HX79</accession>
<keyword evidence="1" id="KW-0175">Coiled coil</keyword>
<feature type="region of interest" description="Disordered" evidence="2">
    <location>
        <begin position="169"/>
        <end position="494"/>
    </location>
</feature>
<feature type="compositionally biased region" description="Low complexity" evidence="2">
    <location>
        <begin position="621"/>
        <end position="646"/>
    </location>
</feature>
<feature type="compositionally biased region" description="Polar residues" evidence="2">
    <location>
        <begin position="1004"/>
        <end position="1019"/>
    </location>
</feature>
<dbReference type="GeneID" id="30154235"/>
<dbReference type="RefSeq" id="XP_018995341.1">
    <property type="nucleotide sequence ID" value="XM_019136672.1"/>
</dbReference>
<feature type="compositionally biased region" description="Basic and acidic residues" evidence="2">
    <location>
        <begin position="735"/>
        <end position="835"/>
    </location>
</feature>
<feature type="region of interest" description="Disordered" evidence="2">
    <location>
        <begin position="78"/>
        <end position="99"/>
    </location>
</feature>
<feature type="region of interest" description="Disordered" evidence="2">
    <location>
        <begin position="1003"/>
        <end position="1040"/>
    </location>
</feature>
<feature type="compositionally biased region" description="Basic and acidic residues" evidence="2">
    <location>
        <begin position="1024"/>
        <end position="1040"/>
    </location>
</feature>
<feature type="compositionally biased region" description="Basic and acidic residues" evidence="2">
    <location>
        <begin position="171"/>
        <end position="211"/>
    </location>
</feature>